<dbReference type="AlphaFoldDB" id="A0A6A6S388"/>
<proteinExistence type="predicted"/>
<feature type="region of interest" description="Disordered" evidence="1">
    <location>
        <begin position="1"/>
        <end position="46"/>
    </location>
</feature>
<evidence type="ECO:0000313" key="2">
    <source>
        <dbReference type="EMBL" id="KAF2641767.1"/>
    </source>
</evidence>
<keyword evidence="3" id="KW-1185">Reference proteome</keyword>
<evidence type="ECO:0000313" key="3">
    <source>
        <dbReference type="Proteomes" id="UP000799753"/>
    </source>
</evidence>
<reference evidence="2" key="1">
    <citation type="journal article" date="2020" name="Stud. Mycol.">
        <title>101 Dothideomycetes genomes: a test case for predicting lifestyles and emergence of pathogens.</title>
        <authorList>
            <person name="Haridas S."/>
            <person name="Albert R."/>
            <person name="Binder M."/>
            <person name="Bloem J."/>
            <person name="Labutti K."/>
            <person name="Salamov A."/>
            <person name="Andreopoulos B."/>
            <person name="Baker S."/>
            <person name="Barry K."/>
            <person name="Bills G."/>
            <person name="Bluhm B."/>
            <person name="Cannon C."/>
            <person name="Castanera R."/>
            <person name="Culley D."/>
            <person name="Daum C."/>
            <person name="Ezra D."/>
            <person name="Gonzalez J."/>
            <person name="Henrissat B."/>
            <person name="Kuo A."/>
            <person name="Liang C."/>
            <person name="Lipzen A."/>
            <person name="Lutzoni F."/>
            <person name="Magnuson J."/>
            <person name="Mondo S."/>
            <person name="Nolan M."/>
            <person name="Ohm R."/>
            <person name="Pangilinan J."/>
            <person name="Park H.-J."/>
            <person name="Ramirez L."/>
            <person name="Alfaro M."/>
            <person name="Sun H."/>
            <person name="Tritt A."/>
            <person name="Yoshinaga Y."/>
            <person name="Zwiers L.-H."/>
            <person name="Turgeon B."/>
            <person name="Goodwin S."/>
            <person name="Spatafora J."/>
            <person name="Crous P."/>
            <person name="Grigoriev I."/>
        </authorList>
    </citation>
    <scope>NUCLEOTIDE SEQUENCE</scope>
    <source>
        <strain evidence="2">CBS 473.64</strain>
    </source>
</reference>
<sequence length="272" mass="29766">MAPKRKSTALLPTIEGTTPEIESPPAPLPPLKKAKTSSRVGEPSLARTPVSTTVLMDDVAEHLPLGNVRFSKGIDFEEKDSANIDNSNVEVIGPLPDSATEAEKSAYRAEQLEWCTLMRDNNKPDPFGATSTTCGRRELSEVRDLYTKRYGKSVSTQMIWKNCKKFIDEHPAYPKVITYTGTKAPKVKKVKTPASKKAMSKGKVTKAKASLYTSPETSDSKQLNIANAQYEGTQKAPRVHGSYGLFSGWNPDGIWLPPMSGNTGCSRYAEVL</sequence>
<organism evidence="2 3">
    <name type="scientific">Massarina eburnea CBS 473.64</name>
    <dbReference type="NCBI Taxonomy" id="1395130"/>
    <lineage>
        <taxon>Eukaryota</taxon>
        <taxon>Fungi</taxon>
        <taxon>Dikarya</taxon>
        <taxon>Ascomycota</taxon>
        <taxon>Pezizomycotina</taxon>
        <taxon>Dothideomycetes</taxon>
        <taxon>Pleosporomycetidae</taxon>
        <taxon>Pleosporales</taxon>
        <taxon>Massarineae</taxon>
        <taxon>Massarinaceae</taxon>
        <taxon>Massarina</taxon>
    </lineage>
</organism>
<dbReference type="Proteomes" id="UP000799753">
    <property type="component" value="Unassembled WGS sequence"/>
</dbReference>
<name>A0A6A6S388_9PLEO</name>
<dbReference type="EMBL" id="MU006782">
    <property type="protein sequence ID" value="KAF2641767.1"/>
    <property type="molecule type" value="Genomic_DNA"/>
</dbReference>
<gene>
    <name evidence="2" type="ORF">P280DRAFT_541213</name>
</gene>
<evidence type="ECO:0000256" key="1">
    <source>
        <dbReference type="SAM" id="MobiDB-lite"/>
    </source>
</evidence>
<accession>A0A6A6S388</accession>
<protein>
    <submittedName>
        <fullName evidence="2">Uncharacterized protein</fullName>
    </submittedName>
</protein>
<dbReference type="OrthoDB" id="3799546at2759"/>